<name>A0A8H5LXA9_9AGAR</name>
<proteinExistence type="predicted"/>
<dbReference type="CDD" id="cd00303">
    <property type="entry name" value="retropepsin_like"/>
    <property type="match status" value="1"/>
</dbReference>
<dbReference type="OrthoDB" id="1750432at2759"/>
<dbReference type="EMBL" id="JAACJP010000041">
    <property type="protein sequence ID" value="KAF5372774.1"/>
    <property type="molecule type" value="Genomic_DNA"/>
</dbReference>
<sequence>MKFITGRDREATVLYDGDLVFNDTTDPSAPPPTLEGPPPPTIESTTSPAPSAPPNSSAPLVLLPEANASDDHAMDVEDAERSHDAQCGGERPADTVAIEPEESKTPLLGEQYESEGEDYALEQYEEYGSEDNRDTVERLCSGRTLEEDSGDEGLPLLVEVSDSESEDEGETAQMFAADIEPGMGTGTRPIVIKKSTWLLKRPMRKAQEQQCFTALVEINGLKAFTLFDSGCTAEAVSPEFVKVAKIKVHQLEEVVPLQLGTKGSRSVVNYGTSVPMKYEAVDVQVYFDIVNLDKYDAIIGVALMRQLEIELEFGHNCVRIGRIPAPTFTVEEETREMARRSALRRSDVGYSQE</sequence>
<dbReference type="Pfam" id="PF08284">
    <property type="entry name" value="RVP_2"/>
    <property type="match status" value="1"/>
</dbReference>
<evidence type="ECO:0000313" key="3">
    <source>
        <dbReference type="Proteomes" id="UP000565441"/>
    </source>
</evidence>
<evidence type="ECO:0000313" key="2">
    <source>
        <dbReference type="EMBL" id="KAF5372774.1"/>
    </source>
</evidence>
<gene>
    <name evidence="2" type="ORF">D9615_010139</name>
</gene>
<reference evidence="2 3" key="1">
    <citation type="journal article" date="2020" name="ISME J.">
        <title>Uncovering the hidden diversity of litter-decomposition mechanisms in mushroom-forming fungi.</title>
        <authorList>
            <person name="Floudas D."/>
            <person name="Bentzer J."/>
            <person name="Ahren D."/>
            <person name="Johansson T."/>
            <person name="Persson P."/>
            <person name="Tunlid A."/>
        </authorList>
    </citation>
    <scope>NUCLEOTIDE SEQUENCE [LARGE SCALE GENOMIC DNA]</scope>
    <source>
        <strain evidence="2 3">CBS 661.87</strain>
    </source>
</reference>
<feature type="region of interest" description="Disordered" evidence="1">
    <location>
        <begin position="16"/>
        <end position="114"/>
    </location>
</feature>
<dbReference type="Gene3D" id="2.40.70.10">
    <property type="entry name" value="Acid Proteases"/>
    <property type="match status" value="1"/>
</dbReference>
<feature type="compositionally biased region" description="Low complexity" evidence="1">
    <location>
        <begin position="42"/>
        <end position="64"/>
    </location>
</feature>
<comment type="caution">
    <text evidence="2">The sequence shown here is derived from an EMBL/GenBank/DDBJ whole genome shotgun (WGS) entry which is preliminary data.</text>
</comment>
<feature type="compositionally biased region" description="Pro residues" evidence="1">
    <location>
        <begin position="28"/>
        <end position="41"/>
    </location>
</feature>
<dbReference type="AlphaFoldDB" id="A0A8H5LXA9"/>
<accession>A0A8H5LXA9</accession>
<organism evidence="2 3">
    <name type="scientific">Tricholomella constricta</name>
    <dbReference type="NCBI Taxonomy" id="117010"/>
    <lineage>
        <taxon>Eukaryota</taxon>
        <taxon>Fungi</taxon>
        <taxon>Dikarya</taxon>
        <taxon>Basidiomycota</taxon>
        <taxon>Agaricomycotina</taxon>
        <taxon>Agaricomycetes</taxon>
        <taxon>Agaricomycetidae</taxon>
        <taxon>Agaricales</taxon>
        <taxon>Tricholomatineae</taxon>
        <taxon>Lyophyllaceae</taxon>
        <taxon>Tricholomella</taxon>
    </lineage>
</organism>
<evidence type="ECO:0000256" key="1">
    <source>
        <dbReference type="SAM" id="MobiDB-lite"/>
    </source>
</evidence>
<dbReference type="InterPro" id="IPR021109">
    <property type="entry name" value="Peptidase_aspartic_dom_sf"/>
</dbReference>
<keyword evidence="3" id="KW-1185">Reference proteome</keyword>
<protein>
    <submittedName>
        <fullName evidence="2">Uncharacterized protein</fullName>
    </submittedName>
</protein>
<feature type="compositionally biased region" description="Basic and acidic residues" evidence="1">
    <location>
        <begin position="69"/>
        <end position="84"/>
    </location>
</feature>
<dbReference type="Proteomes" id="UP000565441">
    <property type="component" value="Unassembled WGS sequence"/>
</dbReference>